<dbReference type="InterPro" id="IPR025745">
    <property type="entry name" value="Mrr-like_N_dom"/>
</dbReference>
<accession>A0ABM9W5K0</accession>
<evidence type="ECO:0000259" key="1">
    <source>
        <dbReference type="Pfam" id="PF14338"/>
    </source>
</evidence>
<dbReference type="Pfam" id="PF14338">
    <property type="entry name" value="Mrr_N"/>
    <property type="match status" value="1"/>
</dbReference>
<protein>
    <recommendedName>
        <fullName evidence="1">Restriction system protein Mrr-like N-terminal domain-containing protein</fullName>
    </recommendedName>
</protein>
<dbReference type="EMBL" id="FCOW01000014">
    <property type="protein sequence ID" value="CVK20111.1"/>
    <property type="molecule type" value="Genomic_DNA"/>
</dbReference>
<gene>
    <name evidence="2" type="ORF">SSPH_02778</name>
</gene>
<feature type="domain" description="Restriction system protein Mrr-like N-terminal" evidence="1">
    <location>
        <begin position="23"/>
        <end position="89"/>
    </location>
</feature>
<dbReference type="RefSeq" id="WP_198931025.1">
    <property type="nucleotide sequence ID" value="NZ_CP146991.1"/>
</dbReference>
<dbReference type="Proteomes" id="UP000245702">
    <property type="component" value="Unassembled WGS sequence"/>
</dbReference>
<name>A0ABM9W5K0_9FIRM</name>
<proteinExistence type="predicted"/>
<organism evidence="2 3">
    <name type="scientific">Sporomusa sphaeroides DSM 2875</name>
    <dbReference type="NCBI Taxonomy" id="1337886"/>
    <lineage>
        <taxon>Bacteria</taxon>
        <taxon>Bacillati</taxon>
        <taxon>Bacillota</taxon>
        <taxon>Negativicutes</taxon>
        <taxon>Selenomonadales</taxon>
        <taxon>Sporomusaceae</taxon>
        <taxon>Sporomusa</taxon>
    </lineage>
</organism>
<reference evidence="2 3" key="1">
    <citation type="submission" date="2016-01" db="EMBL/GenBank/DDBJ databases">
        <authorList>
            <person name="Brown R."/>
        </authorList>
    </citation>
    <scope>NUCLEOTIDE SEQUENCE [LARGE SCALE GENOMIC DNA]</scope>
    <source>
        <strain evidence="2">Sporomusa sphaeroides DSM 2875</strain>
    </source>
</reference>
<sequence length="102" mass="11784">MIIQHIKILCCCFYSVGRWGGNSFKELHQVLADDMQLDEEERTRQLLSGPQSIFYNRVGWVRTYLKKALLIEAIAAGKFRITERGRALLLQKPSRIDKCVLS</sequence>
<evidence type="ECO:0000313" key="3">
    <source>
        <dbReference type="Proteomes" id="UP000245702"/>
    </source>
</evidence>
<comment type="caution">
    <text evidence="2">The sequence shown here is derived from an EMBL/GenBank/DDBJ whole genome shotgun (WGS) entry which is preliminary data.</text>
</comment>
<evidence type="ECO:0000313" key="2">
    <source>
        <dbReference type="EMBL" id="CVK20111.1"/>
    </source>
</evidence>
<keyword evidence="3" id="KW-1185">Reference proteome</keyword>